<dbReference type="InterPro" id="IPR013815">
    <property type="entry name" value="ATP_grasp_subdomain_1"/>
</dbReference>
<dbReference type="GO" id="GO:0004363">
    <property type="term" value="F:glutathione synthase activity"/>
    <property type="evidence" value="ECO:0007669"/>
    <property type="project" value="UniProtKB-UniRule"/>
</dbReference>
<evidence type="ECO:0000256" key="8">
    <source>
        <dbReference type="ARBA" id="ARBA00022842"/>
    </source>
</evidence>
<dbReference type="InterPro" id="IPR016185">
    <property type="entry name" value="PreATP-grasp_dom_sf"/>
</dbReference>
<keyword evidence="6 10" id="KW-0547">Nucleotide-binding</keyword>
<comment type="cofactor">
    <cofactor evidence="2">
        <name>Mg(2+)</name>
        <dbReference type="ChEBI" id="CHEBI:18420"/>
    </cofactor>
</comment>
<dbReference type="EMBL" id="JABBXH010000003">
    <property type="protein sequence ID" value="NMP31697.1"/>
    <property type="molecule type" value="Genomic_DNA"/>
</dbReference>
<dbReference type="HAMAP" id="MF_00162">
    <property type="entry name" value="GSH_S"/>
    <property type="match status" value="1"/>
</dbReference>
<dbReference type="NCBIfam" id="NF009110">
    <property type="entry name" value="PRK12458.1"/>
    <property type="match status" value="1"/>
</dbReference>
<dbReference type="AlphaFoldDB" id="A0A7Y0Q7B3"/>
<dbReference type="InterPro" id="IPR011761">
    <property type="entry name" value="ATP-grasp"/>
</dbReference>
<evidence type="ECO:0000256" key="10">
    <source>
        <dbReference type="HAMAP-Rule" id="MF_00162"/>
    </source>
</evidence>
<evidence type="ECO:0000259" key="11">
    <source>
        <dbReference type="PROSITE" id="PS50975"/>
    </source>
</evidence>
<keyword evidence="4 10" id="KW-0317">Glutathione biosynthesis</keyword>
<dbReference type="Gene3D" id="3.40.50.20">
    <property type="match status" value="1"/>
</dbReference>
<organism evidence="12 13">
    <name type="scientific">Thalassotalea algicola</name>
    <dbReference type="NCBI Taxonomy" id="2716224"/>
    <lineage>
        <taxon>Bacteria</taxon>
        <taxon>Pseudomonadati</taxon>
        <taxon>Pseudomonadota</taxon>
        <taxon>Gammaproteobacteria</taxon>
        <taxon>Alteromonadales</taxon>
        <taxon>Colwelliaceae</taxon>
        <taxon>Thalassotalea</taxon>
    </lineage>
</organism>
<comment type="pathway">
    <text evidence="10">Sulfur metabolism; glutathione biosynthesis; glutathione from L-cysteine and L-glutamate: step 2/2.</text>
</comment>
<protein>
    <recommendedName>
        <fullName evidence="10">Glutathione synthetase</fullName>
        <ecNumber evidence="10">6.3.2.3</ecNumber>
    </recommendedName>
    <alternativeName>
        <fullName evidence="10">GSH synthetase</fullName>
        <shortName evidence="10">GSH-S</shortName>
        <shortName evidence="10">GSHase</shortName>
    </alternativeName>
    <alternativeName>
        <fullName evidence="10">Glutathione synthase</fullName>
    </alternativeName>
</protein>
<dbReference type="InterPro" id="IPR006284">
    <property type="entry name" value="Glut_synth_pro"/>
</dbReference>
<evidence type="ECO:0000256" key="1">
    <source>
        <dbReference type="ARBA" id="ARBA00001936"/>
    </source>
</evidence>
<dbReference type="GO" id="GO:0005737">
    <property type="term" value="C:cytoplasm"/>
    <property type="evidence" value="ECO:0007669"/>
    <property type="project" value="TreeGrafter"/>
</dbReference>
<keyword evidence="9" id="KW-0464">Manganese</keyword>
<accession>A0A7Y0Q7B3</accession>
<dbReference type="Proteomes" id="UP000568664">
    <property type="component" value="Unassembled WGS sequence"/>
</dbReference>
<name>A0A7Y0Q7B3_9GAMM</name>
<dbReference type="GO" id="GO:0046872">
    <property type="term" value="F:metal ion binding"/>
    <property type="evidence" value="ECO:0007669"/>
    <property type="project" value="UniProtKB-KW"/>
</dbReference>
<proteinExistence type="inferred from homology"/>
<evidence type="ECO:0000256" key="7">
    <source>
        <dbReference type="ARBA" id="ARBA00022840"/>
    </source>
</evidence>
<evidence type="ECO:0000313" key="13">
    <source>
        <dbReference type="Proteomes" id="UP000568664"/>
    </source>
</evidence>
<evidence type="ECO:0000256" key="2">
    <source>
        <dbReference type="ARBA" id="ARBA00001946"/>
    </source>
</evidence>
<dbReference type="SUPFAM" id="SSF52440">
    <property type="entry name" value="PreATP-grasp domain"/>
    <property type="match status" value="1"/>
</dbReference>
<comment type="similarity">
    <text evidence="10">Belongs to the prokaryotic GSH synthase family.</text>
</comment>
<keyword evidence="13" id="KW-1185">Reference proteome</keyword>
<evidence type="ECO:0000256" key="6">
    <source>
        <dbReference type="ARBA" id="ARBA00022741"/>
    </source>
</evidence>
<keyword evidence="5" id="KW-0479">Metal-binding</keyword>
<evidence type="ECO:0000313" key="12">
    <source>
        <dbReference type="EMBL" id="NMP31697.1"/>
    </source>
</evidence>
<evidence type="ECO:0000256" key="5">
    <source>
        <dbReference type="ARBA" id="ARBA00022723"/>
    </source>
</evidence>
<reference evidence="12 13" key="1">
    <citation type="submission" date="2020-04" db="EMBL/GenBank/DDBJ databases">
        <title>Thalassotalea sp. M1531, isolated from the surface of marine red alga.</title>
        <authorList>
            <person name="Pang L."/>
            <person name="Lu D.-C."/>
        </authorList>
    </citation>
    <scope>NUCLEOTIDE SEQUENCE [LARGE SCALE GENOMIC DNA]</scope>
    <source>
        <strain evidence="12 13">M1531</strain>
    </source>
</reference>
<dbReference type="GO" id="GO:0005524">
    <property type="term" value="F:ATP binding"/>
    <property type="evidence" value="ECO:0007669"/>
    <property type="project" value="UniProtKB-UniRule"/>
</dbReference>
<gene>
    <name evidence="10 12" type="primary">gshB</name>
    <name evidence="12" type="ORF">HII17_08995</name>
</gene>
<keyword evidence="8" id="KW-0460">Magnesium</keyword>
<dbReference type="InterPro" id="IPR004218">
    <property type="entry name" value="GSHS_ATP-bd"/>
</dbReference>
<dbReference type="EC" id="6.3.2.3" evidence="10"/>
<comment type="catalytic activity">
    <reaction evidence="10">
        <text>gamma-L-glutamyl-L-cysteine + glycine + ATP = glutathione + ADP + phosphate + H(+)</text>
        <dbReference type="Rhea" id="RHEA:13557"/>
        <dbReference type="ChEBI" id="CHEBI:15378"/>
        <dbReference type="ChEBI" id="CHEBI:30616"/>
        <dbReference type="ChEBI" id="CHEBI:43474"/>
        <dbReference type="ChEBI" id="CHEBI:57305"/>
        <dbReference type="ChEBI" id="CHEBI:57925"/>
        <dbReference type="ChEBI" id="CHEBI:58173"/>
        <dbReference type="ChEBI" id="CHEBI:456216"/>
        <dbReference type="EC" id="6.3.2.3"/>
    </reaction>
</comment>
<dbReference type="Pfam" id="PF02951">
    <property type="entry name" value="GSH-S_N"/>
    <property type="match status" value="1"/>
</dbReference>
<evidence type="ECO:0000256" key="9">
    <source>
        <dbReference type="ARBA" id="ARBA00023211"/>
    </source>
</evidence>
<keyword evidence="3 10" id="KW-0436">Ligase</keyword>
<keyword evidence="7 10" id="KW-0067">ATP-binding</keyword>
<dbReference type="RefSeq" id="WP_169075045.1">
    <property type="nucleotide sequence ID" value="NZ_JABBXH010000003.1"/>
</dbReference>
<dbReference type="UniPathway" id="UPA00142">
    <property type="reaction ID" value="UER00210"/>
</dbReference>
<dbReference type="PANTHER" id="PTHR21621">
    <property type="entry name" value="RIBOSOMAL PROTEIN S6 MODIFICATION PROTEIN"/>
    <property type="match status" value="1"/>
</dbReference>
<dbReference type="NCBIfam" id="NF003573">
    <property type="entry name" value="PRK05246.1"/>
    <property type="match status" value="1"/>
</dbReference>
<dbReference type="InterPro" id="IPR004215">
    <property type="entry name" value="GSHS_N"/>
</dbReference>
<dbReference type="PROSITE" id="PS50975">
    <property type="entry name" value="ATP_GRASP"/>
    <property type="match status" value="1"/>
</dbReference>
<evidence type="ECO:0000256" key="3">
    <source>
        <dbReference type="ARBA" id="ARBA00022598"/>
    </source>
</evidence>
<dbReference type="SUPFAM" id="SSF56059">
    <property type="entry name" value="Glutathione synthetase ATP-binding domain-like"/>
    <property type="match status" value="1"/>
</dbReference>
<sequence>MKICFIMYPWDRIEPESDSTLRLIHECVKRGHTVALSTVNNLTIRDSVASAFCDVFTKKTKYSDNIPSFYKTADFKRAQLPLAGFDAVIMRANPPLDTLALNFLDSVRGDTFIMNDLDGLRIANNKIYTASFQDTESEFIPATHVSKNRDYLERIFDESDSDKMILKPLDGYGGRGVIVLEKSARQSFRSLLDFYIGGDEHGKGSNYVILQDYVHGAEEGDVRILMLNGEPIGAMKRIPASNDVRSNVHAGGNVVKHKLTAQEKKLCKYIGPKLVRDGLYFTGIDVIGGKLIEVNVLSPGGIVRINKLNRVKLQSQVVDFVESVVQAKEFVMNRKTEFRKVIEDANAV</sequence>
<feature type="domain" description="ATP-grasp" evidence="11">
    <location>
        <begin position="130"/>
        <end position="322"/>
    </location>
</feature>
<dbReference type="Gene3D" id="3.30.1490.20">
    <property type="entry name" value="ATP-grasp fold, A domain"/>
    <property type="match status" value="1"/>
</dbReference>
<dbReference type="PANTHER" id="PTHR21621:SF4">
    <property type="entry name" value="GLUTATHIONE SYNTHETASE"/>
    <property type="match status" value="1"/>
</dbReference>
<dbReference type="Gene3D" id="3.30.470.20">
    <property type="entry name" value="ATP-grasp fold, B domain"/>
    <property type="match status" value="1"/>
</dbReference>
<comment type="cofactor">
    <cofactor evidence="1">
        <name>Mn(2+)</name>
        <dbReference type="ChEBI" id="CHEBI:29035"/>
    </cofactor>
</comment>
<comment type="caution">
    <text evidence="12">The sequence shown here is derived from an EMBL/GenBank/DDBJ whole genome shotgun (WGS) entry which is preliminary data.</text>
</comment>
<evidence type="ECO:0000256" key="4">
    <source>
        <dbReference type="ARBA" id="ARBA00022684"/>
    </source>
</evidence>
<dbReference type="Pfam" id="PF02955">
    <property type="entry name" value="GSH-S_ATP"/>
    <property type="match status" value="1"/>
</dbReference>